<feature type="transmembrane region" description="Helical" evidence="2">
    <location>
        <begin position="161"/>
        <end position="182"/>
    </location>
</feature>
<protein>
    <submittedName>
        <fullName evidence="3">Cobalamin biosynthesis protein CobW</fullName>
    </submittedName>
</protein>
<evidence type="ECO:0000313" key="4">
    <source>
        <dbReference type="Proteomes" id="UP000023152"/>
    </source>
</evidence>
<proteinExistence type="predicted"/>
<feature type="region of interest" description="Disordered" evidence="1">
    <location>
        <begin position="235"/>
        <end position="258"/>
    </location>
</feature>
<accession>X6L9X2</accession>
<keyword evidence="2" id="KW-1133">Transmembrane helix</keyword>
<comment type="caution">
    <text evidence="3">The sequence shown here is derived from an EMBL/GenBank/DDBJ whole genome shotgun (WGS) entry which is preliminary data.</text>
</comment>
<name>X6L9X2_RETFI</name>
<dbReference type="AlphaFoldDB" id="X6L9X2"/>
<dbReference type="Gene3D" id="3.40.50.1980">
    <property type="entry name" value="Nitrogenase molybdenum iron protein domain"/>
    <property type="match status" value="1"/>
</dbReference>
<evidence type="ECO:0000256" key="1">
    <source>
        <dbReference type="SAM" id="MobiDB-lite"/>
    </source>
</evidence>
<reference evidence="3 4" key="1">
    <citation type="journal article" date="2013" name="Curr. Biol.">
        <title>The Genome of the Foraminiferan Reticulomyxa filosa.</title>
        <authorList>
            <person name="Glockner G."/>
            <person name="Hulsmann N."/>
            <person name="Schleicher M."/>
            <person name="Noegel A.A."/>
            <person name="Eichinger L."/>
            <person name="Gallinger C."/>
            <person name="Pawlowski J."/>
            <person name="Sierra R."/>
            <person name="Euteneuer U."/>
            <person name="Pillet L."/>
            <person name="Moustafa A."/>
            <person name="Platzer M."/>
            <person name="Groth M."/>
            <person name="Szafranski K."/>
            <person name="Schliwa M."/>
        </authorList>
    </citation>
    <scope>NUCLEOTIDE SEQUENCE [LARGE SCALE GENOMIC DNA]</scope>
</reference>
<keyword evidence="2" id="KW-0812">Transmembrane</keyword>
<evidence type="ECO:0000313" key="3">
    <source>
        <dbReference type="EMBL" id="ETN98328.1"/>
    </source>
</evidence>
<gene>
    <name evidence="3" type="ORF">RFI_39178</name>
</gene>
<feature type="transmembrane region" description="Helical" evidence="2">
    <location>
        <begin position="188"/>
        <end position="205"/>
    </location>
</feature>
<organism evidence="3 4">
    <name type="scientific">Reticulomyxa filosa</name>
    <dbReference type="NCBI Taxonomy" id="46433"/>
    <lineage>
        <taxon>Eukaryota</taxon>
        <taxon>Sar</taxon>
        <taxon>Rhizaria</taxon>
        <taxon>Retaria</taxon>
        <taxon>Foraminifera</taxon>
        <taxon>Monothalamids</taxon>
        <taxon>Reticulomyxidae</taxon>
        <taxon>Reticulomyxa</taxon>
    </lineage>
</organism>
<sequence length="258" mass="29530">MTTQGETNTPYSDLSGQPNAAYSTGFVAVGEQPQYPQLPPQQFGTSVQSSTVQTTSQVYVQPSYVMGGQPQVQVVEQKPVVDRHSAIMAQLHHKNCCGCFSYPTGVKIVAAIQIVSWFIWGIAFAAAQMWWMWIFAVAAIVMCYYGFTGATHLNERHLRMYFYYLVCMTVLDFVLIIVFISAGYASGIAGWVISTLVMIYWCYIVRDFIRIIHEVDYGQGSFLAQYRNSLQEQHHHHHHDDHHHEHHHHHDDHHDDHH</sequence>
<dbReference type="Proteomes" id="UP000023152">
    <property type="component" value="Unassembled WGS sequence"/>
</dbReference>
<feature type="transmembrane region" description="Helical" evidence="2">
    <location>
        <begin position="104"/>
        <end position="124"/>
    </location>
</feature>
<feature type="compositionally biased region" description="Basic residues" evidence="1">
    <location>
        <begin position="235"/>
        <end position="251"/>
    </location>
</feature>
<keyword evidence="4" id="KW-1185">Reference proteome</keyword>
<dbReference type="EMBL" id="ASPP01046982">
    <property type="protein sequence ID" value="ETN98328.1"/>
    <property type="molecule type" value="Genomic_DNA"/>
</dbReference>
<keyword evidence="2" id="KW-0472">Membrane</keyword>
<feature type="transmembrane region" description="Helical" evidence="2">
    <location>
        <begin position="130"/>
        <end position="149"/>
    </location>
</feature>
<evidence type="ECO:0000256" key="2">
    <source>
        <dbReference type="SAM" id="Phobius"/>
    </source>
</evidence>